<dbReference type="InterPro" id="IPR002547">
    <property type="entry name" value="tRNA-bd_dom"/>
</dbReference>
<dbReference type="InterPro" id="IPR005146">
    <property type="entry name" value="B3/B4_tRNA-bd"/>
</dbReference>
<dbReference type="PROSITE" id="PS51483">
    <property type="entry name" value="B5"/>
    <property type="match status" value="1"/>
</dbReference>
<dbReference type="SMART" id="SM00874">
    <property type="entry name" value="B5"/>
    <property type="match status" value="1"/>
</dbReference>
<dbReference type="SUPFAM" id="SSF50249">
    <property type="entry name" value="Nucleic acid-binding proteins"/>
    <property type="match status" value="1"/>
</dbReference>
<dbReference type="GO" id="GO:0005524">
    <property type="term" value="F:ATP binding"/>
    <property type="evidence" value="ECO:0007669"/>
    <property type="project" value="UniProtKB-UniRule"/>
</dbReference>
<evidence type="ECO:0000256" key="15">
    <source>
        <dbReference type="HAMAP-Rule" id="MF_00283"/>
    </source>
</evidence>
<comment type="caution">
    <text evidence="20">The sequence shown here is derived from an EMBL/GenBank/DDBJ whole genome shotgun (WGS) entry which is preliminary data.</text>
</comment>
<dbReference type="FunFam" id="3.30.70.380:FF:000001">
    <property type="entry name" value="Phenylalanine--tRNA ligase beta subunit"/>
    <property type="match status" value="1"/>
</dbReference>
<dbReference type="GO" id="GO:0009328">
    <property type="term" value="C:phenylalanine-tRNA ligase complex"/>
    <property type="evidence" value="ECO:0007669"/>
    <property type="project" value="TreeGrafter"/>
</dbReference>
<dbReference type="Pfam" id="PF03147">
    <property type="entry name" value="FDX-ACB"/>
    <property type="match status" value="1"/>
</dbReference>
<keyword evidence="8 15" id="KW-0547">Nucleotide-binding</keyword>
<dbReference type="Pfam" id="PF03483">
    <property type="entry name" value="B3_4"/>
    <property type="match status" value="1"/>
</dbReference>
<dbReference type="CDD" id="cd02796">
    <property type="entry name" value="tRNA_bind_bactPheRS"/>
    <property type="match status" value="1"/>
</dbReference>
<dbReference type="InterPro" id="IPR004532">
    <property type="entry name" value="Phe-tRNA-ligase_IIc_bsu_bact"/>
</dbReference>
<dbReference type="PANTHER" id="PTHR10947:SF0">
    <property type="entry name" value="PHENYLALANINE--TRNA LIGASE BETA SUBUNIT"/>
    <property type="match status" value="1"/>
</dbReference>
<organism evidence="20 21">
    <name type="scientific">Microbispora cellulosiformans</name>
    <dbReference type="NCBI Taxonomy" id="2614688"/>
    <lineage>
        <taxon>Bacteria</taxon>
        <taxon>Bacillati</taxon>
        <taxon>Actinomycetota</taxon>
        <taxon>Actinomycetes</taxon>
        <taxon>Streptosporangiales</taxon>
        <taxon>Streptosporangiaceae</taxon>
        <taxon>Microbispora</taxon>
    </lineage>
</organism>
<comment type="cofactor">
    <cofactor evidence="15">
        <name>Mg(2+)</name>
        <dbReference type="ChEBI" id="CHEBI:18420"/>
    </cofactor>
    <text evidence="15">Binds 2 magnesium ions per tetramer.</text>
</comment>
<dbReference type="Gene3D" id="2.40.50.140">
    <property type="entry name" value="Nucleic acid-binding proteins"/>
    <property type="match status" value="1"/>
</dbReference>
<dbReference type="EMBL" id="VYTZ01000015">
    <property type="protein sequence ID" value="KAA9374671.1"/>
    <property type="molecule type" value="Genomic_DNA"/>
</dbReference>
<dbReference type="InterPro" id="IPR012340">
    <property type="entry name" value="NA-bd_OB-fold"/>
</dbReference>
<dbReference type="EC" id="6.1.1.20" evidence="15"/>
<dbReference type="FunFam" id="3.30.930.10:FF:000130">
    <property type="entry name" value="Phenylalanine--tRNA ligase beta subunit"/>
    <property type="match status" value="1"/>
</dbReference>
<protein>
    <recommendedName>
        <fullName evidence="15">Phenylalanine--tRNA ligase beta subunit</fullName>
        <ecNumber evidence="15">6.1.1.20</ecNumber>
    </recommendedName>
    <alternativeName>
        <fullName evidence="15">Phenylalanyl-tRNA synthetase beta subunit</fullName>
        <shortName evidence="15">PheRS</shortName>
    </alternativeName>
</protein>
<feature type="binding site" evidence="15">
    <location>
        <position position="495"/>
    </location>
    <ligand>
        <name>Mg(2+)</name>
        <dbReference type="ChEBI" id="CHEBI:18420"/>
        <note>shared with alpha subunit</note>
    </ligand>
</feature>
<accession>A0A5J5JTR5</accession>
<dbReference type="PROSITE" id="PS51447">
    <property type="entry name" value="FDX_ACB"/>
    <property type="match status" value="1"/>
</dbReference>
<evidence type="ECO:0000259" key="17">
    <source>
        <dbReference type="PROSITE" id="PS50886"/>
    </source>
</evidence>
<feature type="binding site" evidence="15">
    <location>
        <position position="499"/>
    </location>
    <ligand>
        <name>Mg(2+)</name>
        <dbReference type="ChEBI" id="CHEBI:18420"/>
        <note>shared with alpha subunit</note>
    </ligand>
</feature>
<dbReference type="Gene3D" id="3.50.40.10">
    <property type="entry name" value="Phenylalanyl-trna Synthetase, Chain B, domain 3"/>
    <property type="match status" value="1"/>
</dbReference>
<dbReference type="SUPFAM" id="SSF56037">
    <property type="entry name" value="PheT/TilS domain"/>
    <property type="match status" value="1"/>
</dbReference>
<dbReference type="RefSeq" id="WP_150938664.1">
    <property type="nucleotide sequence ID" value="NZ_VYTZ01000015.1"/>
</dbReference>
<evidence type="ECO:0000256" key="12">
    <source>
        <dbReference type="ARBA" id="ARBA00022917"/>
    </source>
</evidence>
<evidence type="ECO:0000256" key="2">
    <source>
        <dbReference type="ARBA" id="ARBA00008653"/>
    </source>
</evidence>
<keyword evidence="13 15" id="KW-0030">Aminoacyl-tRNA synthetase</keyword>
<dbReference type="InterPro" id="IPR045060">
    <property type="entry name" value="Phe-tRNA-ligase_IIc_bsu"/>
</dbReference>
<evidence type="ECO:0000313" key="21">
    <source>
        <dbReference type="Proteomes" id="UP000327011"/>
    </source>
</evidence>
<sequence length="861" mass="91681">MKVPLSWLREYVDLPAVTAQEVADRLTAAGLKLEAIHSHGHEIKNIVVGRVLEIEELTGFKKPIRHCRVEVGEATPREIVCGATNFSEGAVVPVALPGAVLPGGFEIGSRKTYGRLSDGMICSEAELGVAESSPGILLLPQDTPIGADVVELLGLRDDVLELEVATDRGYALSIRGVAREAATAFGVPFRDPAAIETPDGDGESWPASIGDPTACDRFVLRSATGFDPAAESPLWMRVRLARAGMRSVSLAVDVTNYVMLELGQPLHAFDRSRLSGPIVVRRARPGETLETLDHVVRTLHEEDILITDDSGPISMAGTMGGLHTEISETSTDIVIEAAHFSATGIARESRRHNLVSEASKRFERGVDRELPLAASWRAVRLLAELGGAVADPGVTHAQVDVAPVRITIPAGHPDRVAGVTYGRETVIRRLEQVGCAVTEGAVVSPQSGGPSGGQGVAATGVLASGDLAGKLTVQGEDLITVTPPSWRPDLTDPNDLAEEVIRLEGYDRIPSVLPPAPAGGGLTEEQRQRRRVGRALAHAGYVEVLAYPFMGPRDLDNLLLPEQDPRRRTTRLVNPLSEDEPYMRTTLLPGLLKTLVRNVGRGFADVALFESGLVYRPAPDAPATAPILPVDHRPSEEDLAAIESALPRQPFRVAVVLAGEFHRSGWWGEGRQATWADAVEAARTVARAAGVELAVRADRHEPWHPGRCAALTVPDPETGEQVLAGHAGELHPRVIEAYGLPPRTCAMELELSLLRPAGPVQTPPVSAYPVATQDVALTVPAATPVAEVAAALREGAGGLLESIRLFDVYTGPQVGEGNKSLAYTLRFRAPDRTLTAEETTAARDAAVALAAERTGAQLRGA</sequence>
<dbReference type="GO" id="GO:0006432">
    <property type="term" value="P:phenylalanyl-tRNA aminoacylation"/>
    <property type="evidence" value="ECO:0007669"/>
    <property type="project" value="UniProtKB-UniRule"/>
</dbReference>
<dbReference type="SUPFAM" id="SSF46955">
    <property type="entry name" value="Putative DNA-binding domain"/>
    <property type="match status" value="1"/>
</dbReference>
<dbReference type="SUPFAM" id="SSF54991">
    <property type="entry name" value="Anticodon-binding domain of PheRS"/>
    <property type="match status" value="1"/>
</dbReference>
<dbReference type="PROSITE" id="PS50886">
    <property type="entry name" value="TRBD"/>
    <property type="match status" value="1"/>
</dbReference>
<dbReference type="FunFam" id="2.40.50.140:FF:000045">
    <property type="entry name" value="Phenylalanine--tRNA ligase beta subunit"/>
    <property type="match status" value="1"/>
</dbReference>
<dbReference type="InterPro" id="IPR020825">
    <property type="entry name" value="Phe-tRNA_synthase-like_B3/B4"/>
</dbReference>
<dbReference type="Proteomes" id="UP000327011">
    <property type="component" value="Unassembled WGS sequence"/>
</dbReference>
<feature type="domain" description="B5" evidence="19">
    <location>
        <begin position="401"/>
        <end position="511"/>
    </location>
</feature>
<evidence type="ECO:0000256" key="8">
    <source>
        <dbReference type="ARBA" id="ARBA00022741"/>
    </source>
</evidence>
<reference evidence="20 21" key="1">
    <citation type="submission" date="2019-09" db="EMBL/GenBank/DDBJ databases">
        <title>Screening of Novel Bioactive Compounds from Soil-Associated.</title>
        <authorList>
            <person name="Gong X."/>
        </authorList>
    </citation>
    <scope>NUCLEOTIDE SEQUENCE [LARGE SCALE GENOMIC DNA]</scope>
    <source>
        <strain evidence="20 21">Gxj-6</strain>
    </source>
</reference>
<feature type="domain" description="TRNA-binding" evidence="17">
    <location>
        <begin position="40"/>
        <end position="150"/>
    </location>
</feature>
<evidence type="ECO:0000256" key="11">
    <source>
        <dbReference type="ARBA" id="ARBA00022884"/>
    </source>
</evidence>
<dbReference type="Pfam" id="PF03484">
    <property type="entry name" value="B5"/>
    <property type="match status" value="1"/>
</dbReference>
<dbReference type="InterPro" id="IPR036690">
    <property type="entry name" value="Fdx_antiC-bd_sf"/>
</dbReference>
<dbReference type="AlphaFoldDB" id="A0A5J5JTR5"/>
<keyword evidence="9 15" id="KW-0067">ATP-binding</keyword>
<comment type="subcellular location">
    <subcellularLocation>
        <location evidence="1 15">Cytoplasm</location>
    </subcellularLocation>
</comment>
<name>A0A5J5JTR5_9ACTN</name>
<dbReference type="InterPro" id="IPR005121">
    <property type="entry name" value="Fdx_antiC-bd"/>
</dbReference>
<comment type="catalytic activity">
    <reaction evidence="14 15">
        <text>tRNA(Phe) + L-phenylalanine + ATP = L-phenylalanyl-tRNA(Phe) + AMP + diphosphate + H(+)</text>
        <dbReference type="Rhea" id="RHEA:19413"/>
        <dbReference type="Rhea" id="RHEA-COMP:9668"/>
        <dbReference type="Rhea" id="RHEA-COMP:9699"/>
        <dbReference type="ChEBI" id="CHEBI:15378"/>
        <dbReference type="ChEBI" id="CHEBI:30616"/>
        <dbReference type="ChEBI" id="CHEBI:33019"/>
        <dbReference type="ChEBI" id="CHEBI:58095"/>
        <dbReference type="ChEBI" id="CHEBI:78442"/>
        <dbReference type="ChEBI" id="CHEBI:78531"/>
        <dbReference type="ChEBI" id="CHEBI:456215"/>
        <dbReference type="EC" id="6.1.1.20"/>
    </reaction>
</comment>
<keyword evidence="7 15" id="KW-0479">Metal-binding</keyword>
<dbReference type="GO" id="GO:0000287">
    <property type="term" value="F:magnesium ion binding"/>
    <property type="evidence" value="ECO:0007669"/>
    <property type="project" value="UniProtKB-UniRule"/>
</dbReference>
<keyword evidence="5 16" id="KW-0820">tRNA-binding</keyword>
<evidence type="ECO:0000256" key="9">
    <source>
        <dbReference type="ARBA" id="ARBA00022840"/>
    </source>
</evidence>
<dbReference type="Gene3D" id="3.30.56.10">
    <property type="match status" value="2"/>
</dbReference>
<keyword evidence="11 16" id="KW-0694">RNA-binding</keyword>
<feature type="binding site" evidence="15">
    <location>
        <position position="489"/>
    </location>
    <ligand>
        <name>Mg(2+)</name>
        <dbReference type="ChEBI" id="CHEBI:18420"/>
        <note>shared with alpha subunit</note>
    </ligand>
</feature>
<dbReference type="Gene3D" id="3.30.70.380">
    <property type="entry name" value="Ferrodoxin-fold anticodon-binding domain"/>
    <property type="match status" value="1"/>
</dbReference>
<keyword evidence="12 15" id="KW-0648">Protein biosynthesis</keyword>
<evidence type="ECO:0000313" key="20">
    <source>
        <dbReference type="EMBL" id="KAA9374671.1"/>
    </source>
</evidence>
<proteinExistence type="inferred from homology"/>
<evidence type="ECO:0000256" key="5">
    <source>
        <dbReference type="ARBA" id="ARBA00022555"/>
    </source>
</evidence>
<keyword evidence="10 15" id="KW-0460">Magnesium</keyword>
<dbReference type="GO" id="GO:0000049">
    <property type="term" value="F:tRNA binding"/>
    <property type="evidence" value="ECO:0007669"/>
    <property type="project" value="UniProtKB-UniRule"/>
</dbReference>
<evidence type="ECO:0000256" key="16">
    <source>
        <dbReference type="PROSITE-ProRule" id="PRU00209"/>
    </source>
</evidence>
<evidence type="ECO:0000256" key="10">
    <source>
        <dbReference type="ARBA" id="ARBA00022842"/>
    </source>
</evidence>
<dbReference type="InterPro" id="IPR045864">
    <property type="entry name" value="aa-tRNA-synth_II/BPL/LPL"/>
</dbReference>
<dbReference type="CDD" id="cd00769">
    <property type="entry name" value="PheRS_beta_core"/>
    <property type="match status" value="1"/>
</dbReference>
<evidence type="ECO:0000256" key="6">
    <source>
        <dbReference type="ARBA" id="ARBA00022598"/>
    </source>
</evidence>
<dbReference type="Pfam" id="PF17759">
    <property type="entry name" value="tRNA_synthFbeta"/>
    <property type="match status" value="1"/>
</dbReference>
<evidence type="ECO:0000256" key="14">
    <source>
        <dbReference type="ARBA" id="ARBA00049255"/>
    </source>
</evidence>
<dbReference type="InterPro" id="IPR009061">
    <property type="entry name" value="DNA-bd_dom_put_sf"/>
</dbReference>
<comment type="subunit">
    <text evidence="3 15">Tetramer of two alpha and two beta subunits.</text>
</comment>
<dbReference type="SMART" id="SM00873">
    <property type="entry name" value="B3_4"/>
    <property type="match status" value="1"/>
</dbReference>
<dbReference type="InterPro" id="IPR005147">
    <property type="entry name" value="tRNA_synthase_B5-dom"/>
</dbReference>
<dbReference type="InterPro" id="IPR041616">
    <property type="entry name" value="PheRS_beta_core"/>
</dbReference>
<dbReference type="SUPFAM" id="SSF55681">
    <property type="entry name" value="Class II aaRS and biotin synthetases"/>
    <property type="match status" value="1"/>
</dbReference>
<evidence type="ECO:0000256" key="13">
    <source>
        <dbReference type="ARBA" id="ARBA00023146"/>
    </source>
</evidence>
<feature type="binding site" evidence="15">
    <location>
        <position position="498"/>
    </location>
    <ligand>
        <name>Mg(2+)</name>
        <dbReference type="ChEBI" id="CHEBI:18420"/>
        <note>shared with alpha subunit</note>
    </ligand>
</feature>
<dbReference type="Gene3D" id="3.30.930.10">
    <property type="entry name" value="Bira Bifunctional Protein, Domain 2"/>
    <property type="match status" value="1"/>
</dbReference>
<evidence type="ECO:0000256" key="3">
    <source>
        <dbReference type="ARBA" id="ARBA00011209"/>
    </source>
</evidence>
<dbReference type="Pfam" id="PF01588">
    <property type="entry name" value="tRNA_bind"/>
    <property type="match status" value="1"/>
</dbReference>
<evidence type="ECO:0000256" key="1">
    <source>
        <dbReference type="ARBA" id="ARBA00004496"/>
    </source>
</evidence>
<evidence type="ECO:0000259" key="18">
    <source>
        <dbReference type="PROSITE" id="PS51447"/>
    </source>
</evidence>
<evidence type="ECO:0000259" key="19">
    <source>
        <dbReference type="PROSITE" id="PS51483"/>
    </source>
</evidence>
<evidence type="ECO:0000256" key="7">
    <source>
        <dbReference type="ARBA" id="ARBA00022723"/>
    </source>
</evidence>
<keyword evidence="6 15" id="KW-0436">Ligase</keyword>
<dbReference type="HAMAP" id="MF_00283">
    <property type="entry name" value="Phe_tRNA_synth_beta1"/>
    <property type="match status" value="1"/>
</dbReference>
<dbReference type="PANTHER" id="PTHR10947">
    <property type="entry name" value="PHENYLALANYL-TRNA SYNTHETASE BETA CHAIN AND LEUCINE-RICH REPEAT-CONTAINING PROTEIN 47"/>
    <property type="match status" value="1"/>
</dbReference>
<keyword evidence="21" id="KW-1185">Reference proteome</keyword>
<dbReference type="InterPro" id="IPR033714">
    <property type="entry name" value="tRNA_bind_bactPheRS"/>
</dbReference>
<evidence type="ECO:0000256" key="4">
    <source>
        <dbReference type="ARBA" id="ARBA00022490"/>
    </source>
</evidence>
<comment type="similarity">
    <text evidence="2 15">Belongs to the phenylalanyl-tRNA synthetase beta subunit family. Type 1 subfamily.</text>
</comment>
<dbReference type="SMART" id="SM00896">
    <property type="entry name" value="FDX-ACB"/>
    <property type="match status" value="1"/>
</dbReference>
<dbReference type="GO" id="GO:0004826">
    <property type="term" value="F:phenylalanine-tRNA ligase activity"/>
    <property type="evidence" value="ECO:0007669"/>
    <property type="project" value="UniProtKB-UniRule"/>
</dbReference>
<keyword evidence="4 15" id="KW-0963">Cytoplasm</keyword>
<feature type="domain" description="FDX-ACB" evidence="18">
    <location>
        <begin position="766"/>
        <end position="859"/>
    </location>
</feature>
<gene>
    <name evidence="15" type="primary">pheT</name>
    <name evidence="20" type="ORF">F5972_31045</name>
</gene>